<proteinExistence type="predicted"/>
<dbReference type="Pfam" id="PF10025">
    <property type="entry name" value="DUF2267"/>
    <property type="match status" value="1"/>
</dbReference>
<dbReference type="EMBL" id="JACGWZ010000001">
    <property type="protein sequence ID" value="MBA8824184.1"/>
    <property type="molecule type" value="Genomic_DNA"/>
</dbReference>
<dbReference type="InterPro" id="IPR018727">
    <property type="entry name" value="DUF2267"/>
</dbReference>
<name>A0A839DRP3_9PSEU</name>
<sequence>MRTFAEQVQQAASLSSVDEASRVARATLTTLAEAVSAGQVDELTRGLPPELQRELSQRSGQARSLDKTEFLDRVSGEIATTDLETAEHQTRAVLTTLRAWAPEGETDDTVAQLPRSIAELFR</sequence>
<dbReference type="Gene3D" id="1.10.490.110">
    <property type="entry name" value="Uncharacterized conserved protein DUF2267"/>
    <property type="match status" value="1"/>
</dbReference>
<dbReference type="AlphaFoldDB" id="A0A839DRP3"/>
<evidence type="ECO:0000313" key="1">
    <source>
        <dbReference type="EMBL" id="MBA8824184.1"/>
    </source>
</evidence>
<organism evidence="1 2">
    <name type="scientific">Halosaccharopolyspora lacisalsi</name>
    <dbReference type="NCBI Taxonomy" id="1000566"/>
    <lineage>
        <taxon>Bacteria</taxon>
        <taxon>Bacillati</taxon>
        <taxon>Actinomycetota</taxon>
        <taxon>Actinomycetes</taxon>
        <taxon>Pseudonocardiales</taxon>
        <taxon>Pseudonocardiaceae</taxon>
        <taxon>Halosaccharopolyspora</taxon>
    </lineage>
</organism>
<protein>
    <submittedName>
        <fullName evidence="1">Uncharacterized protein (DUF2267 family)</fullName>
    </submittedName>
</protein>
<dbReference type="Proteomes" id="UP000569329">
    <property type="component" value="Unassembled WGS sequence"/>
</dbReference>
<keyword evidence="2" id="KW-1185">Reference proteome</keyword>
<accession>A0A839DRP3</accession>
<evidence type="ECO:0000313" key="2">
    <source>
        <dbReference type="Proteomes" id="UP000569329"/>
    </source>
</evidence>
<reference evidence="1 2" key="1">
    <citation type="submission" date="2020-07" db="EMBL/GenBank/DDBJ databases">
        <title>Sequencing the genomes of 1000 actinobacteria strains.</title>
        <authorList>
            <person name="Klenk H.-P."/>
        </authorList>
    </citation>
    <scope>NUCLEOTIDE SEQUENCE [LARGE SCALE GENOMIC DNA]</scope>
    <source>
        <strain evidence="1 2">DSM 45975</strain>
    </source>
</reference>
<dbReference type="RefSeq" id="WP_182543324.1">
    <property type="nucleotide sequence ID" value="NZ_JACGWZ010000001.1"/>
</dbReference>
<comment type="caution">
    <text evidence="1">The sequence shown here is derived from an EMBL/GenBank/DDBJ whole genome shotgun (WGS) entry which is preliminary data.</text>
</comment>
<gene>
    <name evidence="1" type="ORF">FHX42_001513</name>
</gene>
<dbReference type="InterPro" id="IPR038282">
    <property type="entry name" value="DUF2267_sf"/>
</dbReference>